<dbReference type="Proteomes" id="UP000268014">
    <property type="component" value="Unassembled WGS sequence"/>
</dbReference>
<keyword evidence="2" id="KW-1185">Reference proteome</keyword>
<name>A0A3P7WDP4_HAEPC</name>
<dbReference type="EMBL" id="UZAF01017845">
    <property type="protein sequence ID" value="VDO45474.1"/>
    <property type="molecule type" value="Genomic_DNA"/>
</dbReference>
<proteinExistence type="predicted"/>
<sequence length="44" mass="4859">MLRLGRDIGRAQLKDIGDGYAQDRMMIVACAEEADLVQPSSLNH</sequence>
<evidence type="ECO:0000313" key="1">
    <source>
        <dbReference type="EMBL" id="VDO45474.1"/>
    </source>
</evidence>
<accession>A0A3P7WDP4</accession>
<organism evidence="1 2">
    <name type="scientific">Haemonchus placei</name>
    <name type="common">Barber's pole worm</name>
    <dbReference type="NCBI Taxonomy" id="6290"/>
    <lineage>
        <taxon>Eukaryota</taxon>
        <taxon>Metazoa</taxon>
        <taxon>Ecdysozoa</taxon>
        <taxon>Nematoda</taxon>
        <taxon>Chromadorea</taxon>
        <taxon>Rhabditida</taxon>
        <taxon>Rhabditina</taxon>
        <taxon>Rhabditomorpha</taxon>
        <taxon>Strongyloidea</taxon>
        <taxon>Trichostrongylidae</taxon>
        <taxon>Haemonchus</taxon>
    </lineage>
</organism>
<dbReference type="AlphaFoldDB" id="A0A3P7WDP4"/>
<evidence type="ECO:0000313" key="2">
    <source>
        <dbReference type="Proteomes" id="UP000268014"/>
    </source>
</evidence>
<protein>
    <submittedName>
        <fullName evidence="1">Uncharacterized protein</fullName>
    </submittedName>
</protein>
<gene>
    <name evidence="1" type="ORF">HPLM_LOCUS12364</name>
</gene>
<reference evidence="1 2" key="1">
    <citation type="submission" date="2018-11" db="EMBL/GenBank/DDBJ databases">
        <authorList>
            <consortium name="Pathogen Informatics"/>
        </authorList>
    </citation>
    <scope>NUCLEOTIDE SEQUENCE [LARGE SCALE GENOMIC DNA]</scope>
    <source>
        <strain evidence="1 2">MHpl1</strain>
    </source>
</reference>